<feature type="transmembrane region" description="Helical" evidence="9">
    <location>
        <begin position="253"/>
        <end position="271"/>
    </location>
</feature>
<keyword evidence="8 9" id="KW-0472">Membrane</keyword>
<feature type="transmembrane region" description="Helical" evidence="9">
    <location>
        <begin position="365"/>
        <end position="387"/>
    </location>
</feature>
<comment type="subcellular location">
    <subcellularLocation>
        <location evidence="1 9">Cell membrane</location>
        <topology evidence="1 9">Multi-pass membrane protein</topology>
    </subcellularLocation>
</comment>
<evidence type="ECO:0000256" key="2">
    <source>
        <dbReference type="ARBA" id="ARBA00009261"/>
    </source>
</evidence>
<dbReference type="FunFam" id="1.20.1740.10:FF:000004">
    <property type="entry name" value="Sodium:alanine symporter family protein"/>
    <property type="match status" value="1"/>
</dbReference>
<proteinExistence type="inferred from homology"/>
<dbReference type="PROSITE" id="PS00873">
    <property type="entry name" value="NA_ALANINE_SYMP"/>
    <property type="match status" value="1"/>
</dbReference>
<keyword evidence="6 9" id="KW-0769">Symport</keyword>
<keyword evidence="4 9" id="KW-1003">Cell membrane</keyword>
<feature type="transmembrane region" description="Helical" evidence="9">
    <location>
        <begin position="211"/>
        <end position="233"/>
    </location>
</feature>
<reference evidence="10 11" key="1">
    <citation type="submission" date="2017-09" db="EMBL/GenBank/DDBJ databases">
        <title>Bacterial strain isolated from the female urinary microbiota.</title>
        <authorList>
            <person name="Thomas-White K."/>
            <person name="Kumar N."/>
            <person name="Forster S."/>
            <person name="Putonti C."/>
            <person name="Lawley T."/>
            <person name="Wolfe A.J."/>
        </authorList>
    </citation>
    <scope>NUCLEOTIDE SEQUENCE [LARGE SCALE GENOMIC DNA]</scope>
    <source>
        <strain evidence="10 11">UMB0792</strain>
    </source>
</reference>
<feature type="transmembrane region" description="Helical" evidence="9">
    <location>
        <begin position="145"/>
        <end position="165"/>
    </location>
</feature>
<name>A0A2N6T7F1_9CORY</name>
<keyword evidence="5 9" id="KW-0812">Transmembrane</keyword>
<dbReference type="EMBL" id="PNHG01000002">
    <property type="protein sequence ID" value="PMC65247.1"/>
    <property type="molecule type" value="Genomic_DNA"/>
</dbReference>
<dbReference type="InterPro" id="IPR001463">
    <property type="entry name" value="Na/Ala_symport"/>
</dbReference>
<feature type="transmembrane region" description="Helical" evidence="9">
    <location>
        <begin position="185"/>
        <end position="204"/>
    </location>
</feature>
<dbReference type="PIRSF" id="PIRSF006060">
    <property type="entry name" value="AA_transporter"/>
    <property type="match status" value="1"/>
</dbReference>
<feature type="transmembrane region" description="Helical" evidence="9">
    <location>
        <begin position="445"/>
        <end position="463"/>
    </location>
</feature>
<evidence type="ECO:0000256" key="1">
    <source>
        <dbReference type="ARBA" id="ARBA00004651"/>
    </source>
</evidence>
<dbReference type="GO" id="GO:0005283">
    <property type="term" value="F:amino acid:sodium symporter activity"/>
    <property type="evidence" value="ECO:0007669"/>
    <property type="project" value="InterPro"/>
</dbReference>
<dbReference type="Pfam" id="PF01235">
    <property type="entry name" value="Na_Ala_symp"/>
    <property type="match status" value="1"/>
</dbReference>
<sequence length="525" mass="57241">METVITTLNGLIWSNWLVYLCLGAGVYFTLATLFLQVRCLSDMFKQVSSREDSADGISPFQSLMISLAGRVGVGNIAGVATAIAFGGPGAVFWMWIVAFLGSATSYIECCLAQIYKEKDQDTGEYRGGPAYYIEKAYKHTKAGKFALVYAIIFAVMMILATSYFLPGVQANGVATAVEHAWTVPTWATALVMVVLLGVIVVGGVKRIAWFASMVVPFMALIYVVVSIVILFANASEIPEVFGLIFRSAFDKEAAFSGLIGFAIMWGVKRGIYSNEAGQGTGPQSAAAAEVSHPAKQGFVQSFAVYVDTLFVCSATAFIIISTDMYRVYENGSEDGSVRFTGAIPDSVEVGPGFVQSALDSFTPGLGGSFVALSILFFAFTTIVAYYYMAEVNFTYLNRWIKNEKTRSVVIWFLRVLILVSVWIGATTTPGNAWALGDIGVGATAWLNILAILVLQVPALKCLWDYRRQKKAGRDPQFDPEALGIKNADFWVARKTAMVEAGTWETGELIDETRLNEPILDRYPRI</sequence>
<keyword evidence="7 9" id="KW-1133">Transmembrane helix</keyword>
<evidence type="ECO:0000256" key="4">
    <source>
        <dbReference type="ARBA" id="ARBA00022475"/>
    </source>
</evidence>
<protein>
    <submittedName>
        <fullName evidence="10">Sodium:alanine symporter</fullName>
    </submittedName>
</protein>
<evidence type="ECO:0000256" key="3">
    <source>
        <dbReference type="ARBA" id="ARBA00022448"/>
    </source>
</evidence>
<organism evidence="10 11">
    <name type="scientific">Corynebacterium tuscaniense</name>
    <dbReference type="NCBI Taxonomy" id="302449"/>
    <lineage>
        <taxon>Bacteria</taxon>
        <taxon>Bacillati</taxon>
        <taxon>Actinomycetota</taxon>
        <taxon>Actinomycetes</taxon>
        <taxon>Mycobacteriales</taxon>
        <taxon>Corynebacteriaceae</taxon>
        <taxon>Corynebacterium</taxon>
    </lineage>
</organism>
<feature type="transmembrane region" description="Helical" evidence="9">
    <location>
        <begin position="302"/>
        <end position="320"/>
    </location>
</feature>
<comment type="caution">
    <text evidence="10">The sequence shown here is derived from an EMBL/GenBank/DDBJ whole genome shotgun (WGS) entry which is preliminary data.</text>
</comment>
<dbReference type="NCBIfam" id="TIGR00835">
    <property type="entry name" value="agcS"/>
    <property type="match status" value="1"/>
</dbReference>
<feature type="transmembrane region" description="Helical" evidence="9">
    <location>
        <begin position="16"/>
        <end position="35"/>
    </location>
</feature>
<dbReference type="GO" id="GO:0005886">
    <property type="term" value="C:plasma membrane"/>
    <property type="evidence" value="ECO:0007669"/>
    <property type="project" value="UniProtKB-SubCell"/>
</dbReference>
<dbReference type="PANTHER" id="PTHR30330">
    <property type="entry name" value="AGSS FAMILY TRANSPORTER, SODIUM-ALANINE"/>
    <property type="match status" value="1"/>
</dbReference>
<comment type="similarity">
    <text evidence="2 9">Belongs to the alanine or glycine:cation symporter (AGCS) (TC 2.A.25) family.</text>
</comment>
<dbReference type="Proteomes" id="UP000235836">
    <property type="component" value="Unassembled WGS sequence"/>
</dbReference>
<evidence type="ECO:0000256" key="5">
    <source>
        <dbReference type="ARBA" id="ARBA00022692"/>
    </source>
</evidence>
<feature type="transmembrane region" description="Helical" evidence="9">
    <location>
        <begin position="408"/>
        <end position="425"/>
    </location>
</feature>
<evidence type="ECO:0000256" key="7">
    <source>
        <dbReference type="ARBA" id="ARBA00022989"/>
    </source>
</evidence>
<dbReference type="RefSeq" id="WP_102723370.1">
    <property type="nucleotide sequence ID" value="NZ_PNHG01000002.1"/>
</dbReference>
<evidence type="ECO:0000256" key="6">
    <source>
        <dbReference type="ARBA" id="ARBA00022847"/>
    </source>
</evidence>
<dbReference type="PANTHER" id="PTHR30330:SF7">
    <property type="entry name" value="SODIUM_PROTON-DEPENDENT ALANINE CARRIER PROTEIN YRBD-RELATED"/>
    <property type="match status" value="1"/>
</dbReference>
<evidence type="ECO:0000256" key="8">
    <source>
        <dbReference type="ARBA" id="ARBA00023136"/>
    </source>
</evidence>
<evidence type="ECO:0000256" key="9">
    <source>
        <dbReference type="RuleBase" id="RU363064"/>
    </source>
</evidence>
<accession>A0A2N6T7F1</accession>
<evidence type="ECO:0000313" key="10">
    <source>
        <dbReference type="EMBL" id="PMC65247.1"/>
    </source>
</evidence>
<keyword evidence="11" id="KW-1185">Reference proteome</keyword>
<evidence type="ECO:0000313" key="11">
    <source>
        <dbReference type="Proteomes" id="UP000235836"/>
    </source>
</evidence>
<dbReference type="AlphaFoldDB" id="A0A2N6T7F1"/>
<dbReference type="PRINTS" id="PR00175">
    <property type="entry name" value="NAALASMPORT"/>
</dbReference>
<gene>
    <name evidence="10" type="ORF">CJ203_02220</name>
</gene>
<dbReference type="Gene3D" id="1.20.1740.10">
    <property type="entry name" value="Amino acid/polyamine transporter I"/>
    <property type="match status" value="1"/>
</dbReference>
<keyword evidence="3 9" id="KW-0813">Transport</keyword>